<dbReference type="EMBL" id="MGFH01000156">
    <property type="protein sequence ID" value="OGM03808.1"/>
    <property type="molecule type" value="Genomic_DNA"/>
</dbReference>
<keyword evidence="3 6" id="KW-0812">Transmembrane</keyword>
<dbReference type="Proteomes" id="UP000178735">
    <property type="component" value="Unassembled WGS sequence"/>
</dbReference>
<feature type="transmembrane region" description="Helical" evidence="6">
    <location>
        <begin position="279"/>
        <end position="297"/>
    </location>
</feature>
<dbReference type="Pfam" id="PF00892">
    <property type="entry name" value="EamA"/>
    <property type="match status" value="2"/>
</dbReference>
<feature type="domain" description="EamA" evidence="7">
    <location>
        <begin position="9"/>
        <end position="141"/>
    </location>
</feature>
<dbReference type="SUPFAM" id="SSF103481">
    <property type="entry name" value="Multidrug resistance efflux transporter EmrE"/>
    <property type="match status" value="2"/>
</dbReference>
<evidence type="ECO:0000313" key="8">
    <source>
        <dbReference type="EMBL" id="OGM03808.1"/>
    </source>
</evidence>
<feature type="transmembrane region" description="Helical" evidence="6">
    <location>
        <begin position="125"/>
        <end position="143"/>
    </location>
</feature>
<protein>
    <recommendedName>
        <fullName evidence="7">EamA domain-containing protein</fullName>
    </recommendedName>
</protein>
<evidence type="ECO:0000259" key="7">
    <source>
        <dbReference type="Pfam" id="PF00892"/>
    </source>
</evidence>
<evidence type="ECO:0000256" key="4">
    <source>
        <dbReference type="ARBA" id="ARBA00022989"/>
    </source>
</evidence>
<name>A0A1F7WNW9_9BACT</name>
<feature type="transmembrane region" description="Helical" evidence="6">
    <location>
        <begin position="188"/>
        <end position="209"/>
    </location>
</feature>
<feature type="transmembrane region" description="Helical" evidence="6">
    <location>
        <begin position="155"/>
        <end position="176"/>
    </location>
</feature>
<organism evidence="8 9">
    <name type="scientific">Candidatus Wallbacteria bacterium GWC2_49_35</name>
    <dbReference type="NCBI Taxonomy" id="1817813"/>
    <lineage>
        <taxon>Bacteria</taxon>
        <taxon>Candidatus Walliibacteriota</taxon>
    </lineage>
</organism>
<feature type="transmembrane region" description="Helical" evidence="6">
    <location>
        <begin position="257"/>
        <end position="273"/>
    </location>
</feature>
<keyword evidence="4 6" id="KW-1133">Transmembrane helix</keyword>
<comment type="subcellular location">
    <subcellularLocation>
        <location evidence="1">Cell membrane</location>
        <topology evidence="1">Multi-pass membrane protein</topology>
    </subcellularLocation>
</comment>
<dbReference type="Gene3D" id="1.10.3730.20">
    <property type="match status" value="1"/>
</dbReference>
<sequence>MPSGLKLFYIAVLIFLNIIWGGTYVASKIAMAEFMPITLAFVRFAAASLIMLPFLVTKYRHIRMDKKDFLTCSTLGAIGFTLAYIFQNIGVKLTKTMNAAIEISSEPVMMIILAALFLKEKITGKIIGGIALSTIGVLILILPPETASAAAGTEGFSVLGDVLVLLSALCCALYTIIGNEAIKRLPSFVVTSYAVITGTIFLFPFAAFYEKGLPAIATASMKSWLCVFYLAAVATSFAYFIWYLLLERLDASFMGNFLNLQPLVGIFLGVALLNEPAGSGTFIGAAFIIGGVYITSLNSNKIEEKAVIDPA</sequence>
<feature type="domain" description="EamA" evidence="7">
    <location>
        <begin position="159"/>
        <end position="296"/>
    </location>
</feature>
<dbReference type="InterPro" id="IPR050638">
    <property type="entry name" value="AA-Vitamin_Transporters"/>
</dbReference>
<keyword evidence="5 6" id="KW-0472">Membrane</keyword>
<accession>A0A1F7WNW9</accession>
<feature type="transmembrane region" description="Helical" evidence="6">
    <location>
        <begin position="37"/>
        <end position="57"/>
    </location>
</feature>
<evidence type="ECO:0000256" key="2">
    <source>
        <dbReference type="ARBA" id="ARBA00022475"/>
    </source>
</evidence>
<dbReference type="AlphaFoldDB" id="A0A1F7WNW9"/>
<dbReference type="InterPro" id="IPR037185">
    <property type="entry name" value="EmrE-like"/>
</dbReference>
<comment type="caution">
    <text evidence="8">The sequence shown here is derived from an EMBL/GenBank/DDBJ whole genome shotgun (WGS) entry which is preliminary data.</text>
</comment>
<dbReference type="PANTHER" id="PTHR32322:SF18">
    <property type="entry name" value="S-ADENOSYLMETHIONINE_S-ADENOSYLHOMOCYSTEINE TRANSPORTER"/>
    <property type="match status" value="1"/>
</dbReference>
<feature type="transmembrane region" description="Helical" evidence="6">
    <location>
        <begin position="69"/>
        <end position="87"/>
    </location>
</feature>
<proteinExistence type="predicted"/>
<evidence type="ECO:0000313" key="9">
    <source>
        <dbReference type="Proteomes" id="UP000178735"/>
    </source>
</evidence>
<evidence type="ECO:0000256" key="6">
    <source>
        <dbReference type="SAM" id="Phobius"/>
    </source>
</evidence>
<evidence type="ECO:0000256" key="3">
    <source>
        <dbReference type="ARBA" id="ARBA00022692"/>
    </source>
</evidence>
<gene>
    <name evidence="8" type="ORF">A2008_08490</name>
</gene>
<dbReference type="InterPro" id="IPR000620">
    <property type="entry name" value="EamA_dom"/>
</dbReference>
<dbReference type="GO" id="GO:0005886">
    <property type="term" value="C:plasma membrane"/>
    <property type="evidence" value="ECO:0007669"/>
    <property type="project" value="UniProtKB-SubCell"/>
</dbReference>
<feature type="transmembrane region" description="Helical" evidence="6">
    <location>
        <begin position="7"/>
        <end position="25"/>
    </location>
</feature>
<dbReference type="PANTHER" id="PTHR32322">
    <property type="entry name" value="INNER MEMBRANE TRANSPORTER"/>
    <property type="match status" value="1"/>
</dbReference>
<evidence type="ECO:0000256" key="1">
    <source>
        <dbReference type="ARBA" id="ARBA00004651"/>
    </source>
</evidence>
<feature type="transmembrane region" description="Helical" evidence="6">
    <location>
        <begin position="221"/>
        <end position="245"/>
    </location>
</feature>
<keyword evidence="2" id="KW-1003">Cell membrane</keyword>
<reference evidence="8 9" key="1">
    <citation type="journal article" date="2016" name="Nat. Commun.">
        <title>Thousands of microbial genomes shed light on interconnected biogeochemical processes in an aquifer system.</title>
        <authorList>
            <person name="Anantharaman K."/>
            <person name="Brown C.T."/>
            <person name="Hug L.A."/>
            <person name="Sharon I."/>
            <person name="Castelle C.J."/>
            <person name="Probst A.J."/>
            <person name="Thomas B.C."/>
            <person name="Singh A."/>
            <person name="Wilkins M.J."/>
            <person name="Karaoz U."/>
            <person name="Brodie E.L."/>
            <person name="Williams K.H."/>
            <person name="Hubbard S.S."/>
            <person name="Banfield J.F."/>
        </authorList>
    </citation>
    <scope>NUCLEOTIDE SEQUENCE [LARGE SCALE GENOMIC DNA]</scope>
</reference>
<dbReference type="STRING" id="1817813.A2008_08490"/>
<feature type="transmembrane region" description="Helical" evidence="6">
    <location>
        <begin position="99"/>
        <end position="118"/>
    </location>
</feature>
<evidence type="ECO:0000256" key="5">
    <source>
        <dbReference type="ARBA" id="ARBA00023136"/>
    </source>
</evidence>